<dbReference type="PANTHER" id="PTHR11941">
    <property type="entry name" value="ENOYL-COA HYDRATASE-RELATED"/>
    <property type="match status" value="1"/>
</dbReference>
<evidence type="ECO:0000313" key="5">
    <source>
        <dbReference type="EMBL" id="XCI81241.1"/>
    </source>
</evidence>
<dbReference type="PROSITE" id="PS00166">
    <property type="entry name" value="ENOYL_COA_HYDRATASE"/>
    <property type="match status" value="1"/>
</dbReference>
<dbReference type="Gene3D" id="1.10.12.10">
    <property type="entry name" value="Lyase 2-enoyl-coa Hydratase, Chain A, domain 2"/>
    <property type="match status" value="1"/>
</dbReference>
<dbReference type="EMBL" id="CP131914">
    <property type="protein sequence ID" value="XCI81241.1"/>
    <property type="molecule type" value="Genomic_DNA"/>
</dbReference>
<name>A0AAU8I824_9XANT</name>
<dbReference type="AlphaFoldDB" id="A0AAU8I824"/>
<proteinExistence type="inferred from homology"/>
<dbReference type="InterPro" id="IPR029045">
    <property type="entry name" value="ClpP/crotonase-like_dom_sf"/>
</dbReference>
<dbReference type="Proteomes" id="UP001430647">
    <property type="component" value="Unassembled WGS sequence"/>
</dbReference>
<keyword evidence="2" id="KW-0456">Lyase</keyword>
<dbReference type="InterPro" id="IPR014748">
    <property type="entry name" value="Enoyl-CoA_hydra_C"/>
</dbReference>
<dbReference type="PANTHER" id="PTHR11941:SF141">
    <property type="entry name" value="ENOYL-COA HYDRATASE_ISOMERASE-RELATED"/>
    <property type="match status" value="1"/>
</dbReference>
<reference evidence="4" key="2">
    <citation type="submission" date="2022-01" db="EMBL/GenBank/DDBJ databases">
        <authorList>
            <person name="Rana R."/>
            <person name="Patil P.B."/>
        </authorList>
    </citation>
    <scope>NUCLEOTIDE SEQUENCE</scope>
    <source>
        <strain evidence="4">PPL560</strain>
    </source>
</reference>
<dbReference type="InterPro" id="IPR018376">
    <property type="entry name" value="Enoyl-CoA_hyd/isom_CS"/>
</dbReference>
<evidence type="ECO:0000313" key="4">
    <source>
        <dbReference type="EMBL" id="MCI2260471.1"/>
    </source>
</evidence>
<evidence type="ECO:0000256" key="2">
    <source>
        <dbReference type="ARBA" id="ARBA00023239"/>
    </source>
</evidence>
<reference evidence="5" key="3">
    <citation type="submission" date="2023-08" db="EMBL/GenBank/DDBJ databases">
        <title>Complete genome sequence of Xanthomonas indica.</title>
        <authorList>
            <person name="Patil P.B."/>
            <person name="Rana R."/>
        </authorList>
    </citation>
    <scope>NUCLEOTIDE SEQUENCE</scope>
    <source>
        <strain evidence="5">PPL560</strain>
    </source>
</reference>
<dbReference type="FunFam" id="1.10.12.10:FF:000001">
    <property type="entry name" value="Probable enoyl-CoA hydratase, mitochondrial"/>
    <property type="match status" value="1"/>
</dbReference>
<gene>
    <name evidence="4" type="ORF">L3V74_02875</name>
    <name evidence="5" type="ORF">Q7W82_03505</name>
</gene>
<dbReference type="EMBL" id="JAKJPQ010000002">
    <property type="protein sequence ID" value="MCI2260471.1"/>
    <property type="molecule type" value="Genomic_DNA"/>
</dbReference>
<protein>
    <submittedName>
        <fullName evidence="5">Enoyl-CoA hydratase</fullName>
    </submittedName>
</protein>
<keyword evidence="6" id="KW-1185">Reference proteome</keyword>
<accession>A0AAU8I824</accession>
<evidence type="ECO:0000256" key="3">
    <source>
        <dbReference type="RuleBase" id="RU003707"/>
    </source>
</evidence>
<dbReference type="KEGG" id="xin:Q7W82_03505"/>
<evidence type="ECO:0000313" key="6">
    <source>
        <dbReference type="Proteomes" id="UP001430647"/>
    </source>
</evidence>
<dbReference type="GO" id="GO:0006635">
    <property type="term" value="P:fatty acid beta-oxidation"/>
    <property type="evidence" value="ECO:0007669"/>
    <property type="project" value="TreeGrafter"/>
</dbReference>
<dbReference type="Gene3D" id="3.90.226.10">
    <property type="entry name" value="2-enoyl-CoA Hydratase, Chain A, domain 1"/>
    <property type="match status" value="1"/>
</dbReference>
<reference evidence="4 6" key="1">
    <citation type="journal article" date="2022" name="Curr. Microbiol.">
        <title>Xanthomonas indica sp. nov., a Novel Member of Non-Pathogenic Xanthomonas Community from Healthy Rice Seeds.</title>
        <authorList>
            <person name="Rana R."/>
            <person name="Madhavan V.N."/>
            <person name="Saroha T."/>
            <person name="Bansal K."/>
            <person name="Kaur A."/>
            <person name="Sonti R.V."/>
            <person name="Patel H.K."/>
            <person name="Patil P.B."/>
        </authorList>
    </citation>
    <scope>NUCLEOTIDE SEQUENCE [LARGE SCALE GENOMIC DNA]</scope>
    <source>
        <strain evidence="4 6">PPL560</strain>
    </source>
</reference>
<dbReference type="FunFam" id="3.90.226.10:FF:000009">
    <property type="entry name" value="Carnitinyl-CoA dehydratase"/>
    <property type="match status" value="1"/>
</dbReference>
<dbReference type="Pfam" id="PF00378">
    <property type="entry name" value="ECH_1"/>
    <property type="match status" value="1"/>
</dbReference>
<dbReference type="NCBIfam" id="NF006566">
    <property type="entry name" value="PRK09076.1"/>
    <property type="match status" value="1"/>
</dbReference>
<comment type="similarity">
    <text evidence="1 3">Belongs to the enoyl-CoA hydratase/isomerase family.</text>
</comment>
<dbReference type="InterPro" id="IPR001753">
    <property type="entry name" value="Enoyl-CoA_hydra/iso"/>
</dbReference>
<dbReference type="SUPFAM" id="SSF52096">
    <property type="entry name" value="ClpP/crotonase"/>
    <property type="match status" value="1"/>
</dbReference>
<sequence length="269" mass="28271">MSVADTSYRNRDWTGLGLQIDGHTAVVTLSNPPANTWTVQSLRALGELVGALDADREIYALVLVGAGEKFFSAGADLNQFADGDKALAREAARRFGEAFEALSGFRGVSIAAINGYAMGGGLEAALACDLRIAEAQAQMALPEATVGLLPCAGGTQHLPRLVGEGWAKRMILLGERVDAETALRIGLVEEVVPTGQALARALEWAAKAARQSPISVAAAKRLVQATRTQSHASALVSEREAFVDLFDSADQAEGVNAFLGKRAPVWSNA</sequence>
<dbReference type="RefSeq" id="WP_242157347.1">
    <property type="nucleotide sequence ID" value="NZ_CP131914.1"/>
</dbReference>
<dbReference type="GO" id="GO:0016836">
    <property type="term" value="F:hydro-lyase activity"/>
    <property type="evidence" value="ECO:0007669"/>
    <property type="project" value="UniProtKB-ARBA"/>
</dbReference>
<dbReference type="CDD" id="cd06558">
    <property type="entry name" value="crotonase-like"/>
    <property type="match status" value="1"/>
</dbReference>
<organism evidence="5">
    <name type="scientific">Xanthomonas indica</name>
    <dbReference type="NCBI Taxonomy" id="2912242"/>
    <lineage>
        <taxon>Bacteria</taxon>
        <taxon>Pseudomonadati</taxon>
        <taxon>Pseudomonadota</taxon>
        <taxon>Gammaproteobacteria</taxon>
        <taxon>Lysobacterales</taxon>
        <taxon>Lysobacteraceae</taxon>
        <taxon>Xanthomonas</taxon>
    </lineage>
</organism>
<evidence type="ECO:0000256" key="1">
    <source>
        <dbReference type="ARBA" id="ARBA00005254"/>
    </source>
</evidence>